<sequence length="163" mass="17924">MILAVSGWREWKDAAFIRRHLDEAIGQHFLLGERTVPVTVRVGEQRGADAIVRAHIAGTDGVTPAVYDAGWTPENHHYAGSVRNKRMLLGDDLDDVTAGRMADLLLAFPQPGKVWNGKGSGTWNCITQAHYRGIEVRIPAYRVSDELRGSDQPLLDLAGQVIS</sequence>
<organism evidence="1 2">
    <name type="scientific">Rhizocola hellebori</name>
    <dbReference type="NCBI Taxonomy" id="1392758"/>
    <lineage>
        <taxon>Bacteria</taxon>
        <taxon>Bacillati</taxon>
        <taxon>Actinomycetota</taxon>
        <taxon>Actinomycetes</taxon>
        <taxon>Micromonosporales</taxon>
        <taxon>Micromonosporaceae</taxon>
        <taxon>Rhizocola</taxon>
    </lineage>
</organism>
<dbReference type="AlphaFoldDB" id="A0A8J3VIS4"/>
<keyword evidence="2" id="KW-1185">Reference proteome</keyword>
<dbReference type="Proteomes" id="UP000612899">
    <property type="component" value="Unassembled WGS sequence"/>
</dbReference>
<gene>
    <name evidence="1" type="ORF">Rhe02_54280</name>
</gene>
<evidence type="ECO:0000313" key="1">
    <source>
        <dbReference type="EMBL" id="GIH07361.1"/>
    </source>
</evidence>
<accession>A0A8J3VIS4</accession>
<protein>
    <submittedName>
        <fullName evidence="1">Uncharacterized protein</fullName>
    </submittedName>
</protein>
<name>A0A8J3VIS4_9ACTN</name>
<dbReference type="RefSeq" id="WP_203911153.1">
    <property type="nucleotide sequence ID" value="NZ_BONY01000036.1"/>
</dbReference>
<proteinExistence type="predicted"/>
<comment type="caution">
    <text evidence="1">The sequence shown here is derived from an EMBL/GenBank/DDBJ whole genome shotgun (WGS) entry which is preliminary data.</text>
</comment>
<dbReference type="EMBL" id="BONY01000036">
    <property type="protein sequence ID" value="GIH07361.1"/>
    <property type="molecule type" value="Genomic_DNA"/>
</dbReference>
<evidence type="ECO:0000313" key="2">
    <source>
        <dbReference type="Proteomes" id="UP000612899"/>
    </source>
</evidence>
<reference evidence="1" key="1">
    <citation type="submission" date="2021-01" db="EMBL/GenBank/DDBJ databases">
        <title>Whole genome shotgun sequence of Rhizocola hellebori NBRC 109834.</title>
        <authorList>
            <person name="Komaki H."/>
            <person name="Tamura T."/>
        </authorList>
    </citation>
    <scope>NUCLEOTIDE SEQUENCE</scope>
    <source>
        <strain evidence="1">NBRC 109834</strain>
    </source>
</reference>